<dbReference type="InterPro" id="IPR050228">
    <property type="entry name" value="Carboxylesterase_BioH"/>
</dbReference>
<evidence type="ECO:0000313" key="2">
    <source>
        <dbReference type="EMBL" id="MFF0543893.1"/>
    </source>
</evidence>
<name>A0ABW6PNI3_9NOCA</name>
<keyword evidence="3" id="KW-1185">Reference proteome</keyword>
<reference evidence="2 3" key="1">
    <citation type="submission" date="2024-10" db="EMBL/GenBank/DDBJ databases">
        <title>The Natural Products Discovery Center: Release of the First 8490 Sequenced Strains for Exploring Actinobacteria Biosynthetic Diversity.</title>
        <authorList>
            <person name="Kalkreuter E."/>
            <person name="Kautsar S.A."/>
            <person name="Yang D."/>
            <person name="Bader C.D."/>
            <person name="Teijaro C.N."/>
            <person name="Fluegel L."/>
            <person name="Davis C.M."/>
            <person name="Simpson J.R."/>
            <person name="Lauterbach L."/>
            <person name="Steele A.D."/>
            <person name="Gui C."/>
            <person name="Meng S."/>
            <person name="Li G."/>
            <person name="Viehrig K."/>
            <person name="Ye F."/>
            <person name="Su P."/>
            <person name="Kiefer A.F."/>
            <person name="Nichols A."/>
            <person name="Cepeda A.J."/>
            <person name="Yan W."/>
            <person name="Fan B."/>
            <person name="Jiang Y."/>
            <person name="Adhikari A."/>
            <person name="Zheng C.-J."/>
            <person name="Schuster L."/>
            <person name="Cowan T.M."/>
            <person name="Smanski M.J."/>
            <person name="Chevrette M.G."/>
            <person name="De Carvalho L.P.S."/>
            <person name="Shen B."/>
        </authorList>
    </citation>
    <scope>NUCLEOTIDE SEQUENCE [LARGE SCALE GENOMIC DNA]</scope>
    <source>
        <strain evidence="2 3">NPDC004045</strain>
    </source>
</reference>
<keyword evidence="2" id="KW-0378">Hydrolase</keyword>
<protein>
    <submittedName>
        <fullName evidence="2">Alpha/beta fold hydrolase</fullName>
    </submittedName>
</protein>
<organism evidence="2 3">
    <name type="scientific">Nocardia thailandica</name>
    <dbReference type="NCBI Taxonomy" id="257275"/>
    <lineage>
        <taxon>Bacteria</taxon>
        <taxon>Bacillati</taxon>
        <taxon>Actinomycetota</taxon>
        <taxon>Actinomycetes</taxon>
        <taxon>Mycobacteriales</taxon>
        <taxon>Nocardiaceae</taxon>
        <taxon>Nocardia</taxon>
    </lineage>
</organism>
<feature type="domain" description="AB hydrolase-1" evidence="1">
    <location>
        <begin position="25"/>
        <end position="259"/>
    </location>
</feature>
<evidence type="ECO:0000313" key="3">
    <source>
        <dbReference type="Proteomes" id="UP001601444"/>
    </source>
</evidence>
<dbReference type="PANTHER" id="PTHR43194">
    <property type="entry name" value="HYDROLASE ALPHA/BETA FOLD FAMILY"/>
    <property type="match status" value="1"/>
</dbReference>
<comment type="caution">
    <text evidence="2">The sequence shown here is derived from an EMBL/GenBank/DDBJ whole genome shotgun (WGS) entry which is preliminary data.</text>
</comment>
<evidence type="ECO:0000259" key="1">
    <source>
        <dbReference type="Pfam" id="PF12697"/>
    </source>
</evidence>
<dbReference type="Gene3D" id="3.40.50.1820">
    <property type="entry name" value="alpha/beta hydrolase"/>
    <property type="match status" value="1"/>
</dbReference>
<dbReference type="InterPro" id="IPR029058">
    <property type="entry name" value="AB_hydrolase_fold"/>
</dbReference>
<dbReference type="Pfam" id="PF12697">
    <property type="entry name" value="Abhydrolase_6"/>
    <property type="match status" value="1"/>
</dbReference>
<dbReference type="InterPro" id="IPR000073">
    <property type="entry name" value="AB_hydrolase_1"/>
</dbReference>
<dbReference type="EMBL" id="JBIAMX010000007">
    <property type="protein sequence ID" value="MFF0543893.1"/>
    <property type="molecule type" value="Genomic_DNA"/>
</dbReference>
<dbReference type="RefSeq" id="WP_387700533.1">
    <property type="nucleotide sequence ID" value="NZ_JBIAMX010000007.1"/>
</dbReference>
<gene>
    <name evidence="2" type="ORF">ACFYTF_13765</name>
</gene>
<accession>A0ABW6PNI3</accession>
<proteinExistence type="predicted"/>
<dbReference type="Proteomes" id="UP001601444">
    <property type="component" value="Unassembled WGS sequence"/>
</dbReference>
<dbReference type="SUPFAM" id="SSF53474">
    <property type="entry name" value="alpha/beta-Hydrolases"/>
    <property type="match status" value="1"/>
</dbReference>
<dbReference type="PANTHER" id="PTHR43194:SF2">
    <property type="entry name" value="PEROXISOMAL MEMBRANE PROTEIN LPX1"/>
    <property type="match status" value="1"/>
</dbReference>
<dbReference type="GO" id="GO:0016787">
    <property type="term" value="F:hydrolase activity"/>
    <property type="evidence" value="ECO:0007669"/>
    <property type="project" value="UniProtKB-KW"/>
</dbReference>
<sequence length="283" mass="30641">MTVLHAGGLTTTCLDVGEPGVREAVVFLHGAPGCAAEWQPLLARIGALGRAVAVDLPGFGSCRTPPGFDHHAAGGYRAFLDAAFAELGLDRVHLVCHGFGAAWGLAWAAYRPRRLGSLTTISAPPPPEHRPHPWARAWRIPLAGEIVQLATTRHTLRWALRRASPGANASGFADRLFADYDRHTRRTVLSVYRADRDPAMFDTAVAAHVPGLALYGARDPWLPHGFTRAETAARPHCHVEVLPELGHWPHADAPGTVAEQLVLFLRRHIRPTPDDVPAGSGYR</sequence>